<accession>C1GMQ1</accession>
<reference evidence="2 3" key="1">
    <citation type="journal article" date="2011" name="PLoS Genet.">
        <title>Comparative genomic analysis of human fungal pathogens causing paracoccidioidomycosis.</title>
        <authorList>
            <person name="Desjardins C.A."/>
            <person name="Champion M.D."/>
            <person name="Holder J.W."/>
            <person name="Muszewska A."/>
            <person name="Goldberg J."/>
            <person name="Bailao A.M."/>
            <person name="Brigido M.M."/>
            <person name="Ferreira M.E."/>
            <person name="Garcia A.M."/>
            <person name="Grynberg M."/>
            <person name="Gujja S."/>
            <person name="Heiman D.I."/>
            <person name="Henn M.R."/>
            <person name="Kodira C.D."/>
            <person name="Leon-Narvaez H."/>
            <person name="Longo L.V."/>
            <person name="Ma L.J."/>
            <person name="Malavazi I."/>
            <person name="Matsuo A.L."/>
            <person name="Morais F.V."/>
            <person name="Pereira M."/>
            <person name="Rodriguez-Brito S."/>
            <person name="Sakthikumar S."/>
            <person name="Salem-Izacc S.M."/>
            <person name="Sykes S.M."/>
            <person name="Teixeira M.M."/>
            <person name="Vallejo M.C."/>
            <person name="Walter M.E."/>
            <person name="Yandava C."/>
            <person name="Young S."/>
            <person name="Zeng Q."/>
            <person name="Zucker J."/>
            <person name="Felipe M.S."/>
            <person name="Goldman G.H."/>
            <person name="Haas B.J."/>
            <person name="McEwen J.G."/>
            <person name="Nino-Vega G."/>
            <person name="Puccia R."/>
            <person name="San-Blas G."/>
            <person name="Soares C.M."/>
            <person name="Birren B.W."/>
            <person name="Cuomo C.A."/>
        </authorList>
    </citation>
    <scope>NUCLEOTIDE SEQUENCE [LARGE SCALE GENOMIC DNA]</scope>
    <source>
        <strain evidence="2 3">Pb18</strain>
    </source>
</reference>
<evidence type="ECO:0000256" key="1">
    <source>
        <dbReference type="SAM" id="MobiDB-lite"/>
    </source>
</evidence>
<organism evidence="2 3">
    <name type="scientific">Paracoccidioides brasiliensis (strain Pb18)</name>
    <dbReference type="NCBI Taxonomy" id="502780"/>
    <lineage>
        <taxon>Eukaryota</taxon>
        <taxon>Fungi</taxon>
        <taxon>Dikarya</taxon>
        <taxon>Ascomycota</taxon>
        <taxon>Pezizomycotina</taxon>
        <taxon>Eurotiomycetes</taxon>
        <taxon>Eurotiomycetidae</taxon>
        <taxon>Onygenales</taxon>
        <taxon>Ajellomycetaceae</taxon>
        <taxon>Paracoccidioides</taxon>
    </lineage>
</organism>
<name>C1GMQ1_PARBD</name>
<dbReference type="RefSeq" id="XP_010763871.1">
    <property type="nucleotide sequence ID" value="XM_010765569.1"/>
</dbReference>
<feature type="compositionally biased region" description="Polar residues" evidence="1">
    <location>
        <begin position="53"/>
        <end position="64"/>
    </location>
</feature>
<dbReference type="KEGG" id="pbn:PADG_08545"/>
<protein>
    <submittedName>
        <fullName evidence="2">Uncharacterized protein</fullName>
    </submittedName>
</protein>
<evidence type="ECO:0000313" key="2">
    <source>
        <dbReference type="EMBL" id="EEH44903.2"/>
    </source>
</evidence>
<dbReference type="GeneID" id="22586792"/>
<sequence>MAELPEPAQDRERDHLEMHLVTFATPASATSAAVDQRKPRNTRNGPRAKSIQELASTMKRSQTS</sequence>
<dbReference type="HOGENOM" id="CLU_2868275_0_0_1"/>
<feature type="region of interest" description="Disordered" evidence="1">
    <location>
        <begin position="27"/>
        <end position="64"/>
    </location>
</feature>
<dbReference type="InParanoid" id="C1GMQ1"/>
<dbReference type="VEuPathDB" id="FungiDB:PADG_08545"/>
<proteinExistence type="predicted"/>
<dbReference type="AlphaFoldDB" id="C1GMQ1"/>
<keyword evidence="3" id="KW-1185">Reference proteome</keyword>
<gene>
    <name evidence="2" type="ORF">PADG_08545</name>
</gene>
<dbReference type="EMBL" id="KN275976">
    <property type="protein sequence ID" value="EEH44903.2"/>
    <property type="molecule type" value="Genomic_DNA"/>
</dbReference>
<evidence type="ECO:0000313" key="3">
    <source>
        <dbReference type="Proteomes" id="UP000001628"/>
    </source>
</evidence>
<dbReference type="Proteomes" id="UP000001628">
    <property type="component" value="Unassembled WGS sequence"/>
</dbReference>